<evidence type="ECO:0000256" key="12">
    <source>
        <dbReference type="ARBA" id="ARBA00050489"/>
    </source>
</evidence>
<feature type="transmembrane region" description="Helical" evidence="15">
    <location>
        <begin position="6"/>
        <end position="28"/>
    </location>
</feature>
<comment type="pathway">
    <text evidence="3">Sphingolipid metabolism.</text>
</comment>
<dbReference type="GO" id="GO:0000166">
    <property type="term" value="F:nucleotide binding"/>
    <property type="evidence" value="ECO:0007669"/>
    <property type="project" value="UniProtKB-KW"/>
</dbReference>
<dbReference type="InterPro" id="IPR036291">
    <property type="entry name" value="NAD(P)-bd_dom_sf"/>
</dbReference>
<evidence type="ECO:0000256" key="2">
    <source>
        <dbReference type="ARBA" id="ARBA00004760"/>
    </source>
</evidence>
<dbReference type="Gene3D" id="3.40.50.720">
    <property type="entry name" value="NAD(P)-binding Rossmann-like Domain"/>
    <property type="match status" value="1"/>
</dbReference>
<dbReference type="CDD" id="cd08939">
    <property type="entry name" value="KDSR-like_SDR_c"/>
    <property type="match status" value="1"/>
</dbReference>
<evidence type="ECO:0000256" key="10">
    <source>
        <dbReference type="ARBA" id="ARBA00023098"/>
    </source>
</evidence>
<comment type="similarity">
    <text evidence="4">Belongs to the short-chain dehydrogenases/reductases (SDR) family.</text>
</comment>
<dbReference type="PANTHER" id="PTHR43550">
    <property type="entry name" value="3-KETODIHYDROSPHINGOSINE REDUCTASE"/>
    <property type="match status" value="1"/>
</dbReference>
<evidence type="ECO:0000313" key="16">
    <source>
        <dbReference type="EMBL" id="KAJ6814958.1"/>
    </source>
</evidence>
<dbReference type="PRINTS" id="PR00081">
    <property type="entry name" value="GDHRDH"/>
</dbReference>
<evidence type="ECO:0000256" key="13">
    <source>
        <dbReference type="ARBA" id="ARBA00081952"/>
    </source>
</evidence>
<dbReference type="GO" id="GO:0006666">
    <property type="term" value="P:3-keto-sphinganine metabolic process"/>
    <property type="evidence" value="ECO:0007669"/>
    <property type="project" value="InterPro"/>
</dbReference>
<dbReference type="FunFam" id="3.40.50.720:FF:000165">
    <property type="entry name" value="3-ketodihydrosphingosine reductase"/>
    <property type="match status" value="1"/>
</dbReference>
<dbReference type="SUPFAM" id="SSF51735">
    <property type="entry name" value="NAD(P)-binding Rossmann-fold domains"/>
    <property type="match status" value="1"/>
</dbReference>
<keyword evidence="7" id="KW-0521">NADP</keyword>
<reference evidence="16" key="1">
    <citation type="journal article" date="2023" name="GigaByte">
        <title>Genome assembly of the bearded iris, Iris pallida Lam.</title>
        <authorList>
            <person name="Bruccoleri R.E."/>
            <person name="Oakeley E.J."/>
            <person name="Faust A.M.E."/>
            <person name="Altorfer M."/>
            <person name="Dessus-Babus S."/>
            <person name="Burckhardt D."/>
            <person name="Oertli M."/>
            <person name="Naumann U."/>
            <person name="Petersen F."/>
            <person name="Wong J."/>
        </authorList>
    </citation>
    <scope>NUCLEOTIDE SEQUENCE</scope>
    <source>
        <strain evidence="16">GSM-AAB239-AS_SAM_17_03QT</strain>
    </source>
</reference>
<dbReference type="Pfam" id="PF00106">
    <property type="entry name" value="adh_short"/>
    <property type="match status" value="1"/>
</dbReference>
<dbReference type="EC" id="1.1.1.102" evidence="11"/>
<accession>A0AAX6FFK4</accession>
<keyword evidence="8" id="KW-0746">Sphingolipid metabolism</keyword>
<dbReference type="GO" id="GO:0005789">
    <property type="term" value="C:endoplasmic reticulum membrane"/>
    <property type="evidence" value="ECO:0007669"/>
    <property type="project" value="UniProtKB-ARBA"/>
</dbReference>
<dbReference type="GO" id="GO:0047560">
    <property type="term" value="F:3-dehydrosphinganine reductase activity"/>
    <property type="evidence" value="ECO:0007669"/>
    <property type="project" value="UniProtKB-EC"/>
</dbReference>
<protein>
    <recommendedName>
        <fullName evidence="11">3-dehydrosphinganine reductase</fullName>
        <ecNumber evidence="11">1.1.1.102</ecNumber>
    </recommendedName>
    <alternativeName>
        <fullName evidence="14">3-ketodihydrosphingosine reductase</fullName>
    </alternativeName>
    <alternativeName>
        <fullName evidence="13">3-ketosphinganine reductase</fullName>
    </alternativeName>
</protein>
<evidence type="ECO:0000256" key="3">
    <source>
        <dbReference type="ARBA" id="ARBA00004991"/>
    </source>
</evidence>
<dbReference type="AlphaFoldDB" id="A0AAX6FFK4"/>
<reference evidence="16" key="2">
    <citation type="submission" date="2023-04" db="EMBL/GenBank/DDBJ databases">
        <authorList>
            <person name="Bruccoleri R.E."/>
            <person name="Oakeley E.J."/>
            <person name="Faust A.-M."/>
            <person name="Dessus-Babus S."/>
            <person name="Altorfer M."/>
            <person name="Burckhardt D."/>
            <person name="Oertli M."/>
            <person name="Naumann U."/>
            <person name="Petersen F."/>
            <person name="Wong J."/>
        </authorList>
    </citation>
    <scope>NUCLEOTIDE SEQUENCE</scope>
    <source>
        <strain evidence="16">GSM-AAB239-AS_SAM_17_03QT</strain>
        <tissue evidence="16">Leaf</tissue>
    </source>
</reference>
<evidence type="ECO:0000256" key="11">
    <source>
        <dbReference type="ARBA" id="ARBA00026112"/>
    </source>
</evidence>
<keyword evidence="15" id="KW-1133">Transmembrane helix</keyword>
<dbReference type="InterPro" id="IPR045022">
    <property type="entry name" value="KDSR-like"/>
</dbReference>
<sequence>MASPYFLFLLLLIVIIPLFLLAVLSFLIRPRPTKVPLKGRHVLITGGSSGIGLALARLSAGAGARVSIVARGRARLDEAVESIRLATGVEAAAFSADVRDYEAVRKAVEEAGPVDVLICNHGVFTPQELEVQELEEVRFMVEVNLMGTFHLIKAALPAMKRRAKETGLPASIAIMSSQAGQVGVYGYTAYSASKFALRGLGEALQHEVIADNIHVSLIFPADTETPGLAEEQKRRPELTSIIAGSSGAMKADDVAAKALNGIQSARFMVPCNFEGTMLAIATAGLSPQTSSLAALAEVFGAGFMRFLGLCFQWNWFAAIEKYTKKQERGNM</sequence>
<name>A0AAX6FFK4_IRIPA</name>
<dbReference type="PANTHER" id="PTHR43550:SF3">
    <property type="entry name" value="3-KETODIHYDROSPHINGOSINE REDUCTASE"/>
    <property type="match status" value="1"/>
</dbReference>
<keyword evidence="5" id="KW-0547">Nucleotide-binding</keyword>
<comment type="subcellular location">
    <subcellularLocation>
        <location evidence="1">Endoplasmic reticulum</location>
    </subcellularLocation>
</comment>
<evidence type="ECO:0000313" key="17">
    <source>
        <dbReference type="Proteomes" id="UP001140949"/>
    </source>
</evidence>
<evidence type="ECO:0000256" key="7">
    <source>
        <dbReference type="ARBA" id="ARBA00022857"/>
    </source>
</evidence>
<proteinExistence type="inferred from homology"/>
<evidence type="ECO:0000256" key="9">
    <source>
        <dbReference type="ARBA" id="ARBA00023002"/>
    </source>
</evidence>
<evidence type="ECO:0000256" key="14">
    <source>
        <dbReference type="ARBA" id="ARBA00083783"/>
    </source>
</evidence>
<comment type="caution">
    <text evidence="16">The sequence shown here is derived from an EMBL/GenBank/DDBJ whole genome shotgun (WGS) entry which is preliminary data.</text>
</comment>
<gene>
    <name evidence="16" type="ORF">M6B38_136175</name>
</gene>
<dbReference type="PROSITE" id="PS00061">
    <property type="entry name" value="ADH_SHORT"/>
    <property type="match status" value="1"/>
</dbReference>
<dbReference type="GO" id="GO:0030148">
    <property type="term" value="P:sphingolipid biosynthetic process"/>
    <property type="evidence" value="ECO:0007669"/>
    <property type="project" value="InterPro"/>
</dbReference>
<organism evidence="16 17">
    <name type="scientific">Iris pallida</name>
    <name type="common">Sweet iris</name>
    <dbReference type="NCBI Taxonomy" id="29817"/>
    <lineage>
        <taxon>Eukaryota</taxon>
        <taxon>Viridiplantae</taxon>
        <taxon>Streptophyta</taxon>
        <taxon>Embryophyta</taxon>
        <taxon>Tracheophyta</taxon>
        <taxon>Spermatophyta</taxon>
        <taxon>Magnoliopsida</taxon>
        <taxon>Liliopsida</taxon>
        <taxon>Asparagales</taxon>
        <taxon>Iridaceae</taxon>
        <taxon>Iridoideae</taxon>
        <taxon>Irideae</taxon>
        <taxon>Iris</taxon>
    </lineage>
</organism>
<keyword evidence="17" id="KW-1185">Reference proteome</keyword>
<dbReference type="EMBL" id="JANAVB010029418">
    <property type="protein sequence ID" value="KAJ6814958.1"/>
    <property type="molecule type" value="Genomic_DNA"/>
</dbReference>
<evidence type="ECO:0000256" key="15">
    <source>
        <dbReference type="SAM" id="Phobius"/>
    </source>
</evidence>
<keyword evidence="10" id="KW-0443">Lipid metabolism</keyword>
<evidence type="ECO:0000256" key="1">
    <source>
        <dbReference type="ARBA" id="ARBA00004240"/>
    </source>
</evidence>
<evidence type="ECO:0000256" key="5">
    <source>
        <dbReference type="ARBA" id="ARBA00022741"/>
    </source>
</evidence>
<evidence type="ECO:0000256" key="4">
    <source>
        <dbReference type="ARBA" id="ARBA00006484"/>
    </source>
</evidence>
<dbReference type="InterPro" id="IPR020904">
    <property type="entry name" value="Sc_DH/Rdtase_CS"/>
</dbReference>
<keyword evidence="15" id="KW-0472">Membrane</keyword>
<keyword evidence="15" id="KW-0812">Transmembrane</keyword>
<dbReference type="InterPro" id="IPR002347">
    <property type="entry name" value="SDR_fam"/>
</dbReference>
<dbReference type="Proteomes" id="UP001140949">
    <property type="component" value="Unassembled WGS sequence"/>
</dbReference>
<keyword evidence="9" id="KW-0560">Oxidoreductase</keyword>
<keyword evidence="6" id="KW-0256">Endoplasmic reticulum</keyword>
<comment type="catalytic activity">
    <reaction evidence="12">
        <text>sphinganine + NADP(+) = 3-oxosphinganine + NADPH + H(+)</text>
        <dbReference type="Rhea" id="RHEA:22640"/>
        <dbReference type="ChEBI" id="CHEBI:15378"/>
        <dbReference type="ChEBI" id="CHEBI:57783"/>
        <dbReference type="ChEBI" id="CHEBI:57817"/>
        <dbReference type="ChEBI" id="CHEBI:58299"/>
        <dbReference type="ChEBI" id="CHEBI:58349"/>
        <dbReference type="EC" id="1.1.1.102"/>
    </reaction>
</comment>
<evidence type="ECO:0000256" key="8">
    <source>
        <dbReference type="ARBA" id="ARBA00022919"/>
    </source>
</evidence>
<evidence type="ECO:0000256" key="6">
    <source>
        <dbReference type="ARBA" id="ARBA00022824"/>
    </source>
</evidence>
<comment type="pathway">
    <text evidence="2">Lipid metabolism; sphingolipid metabolism.</text>
</comment>